<dbReference type="Proteomes" id="UP000310334">
    <property type="component" value="Unassembled WGS sequence"/>
</dbReference>
<dbReference type="RefSeq" id="WP_136354536.1">
    <property type="nucleotide sequence ID" value="NZ_CP046266.1"/>
</dbReference>
<sequence length="103" mass="12390">MAFGISRKELTKWKEEVQKGEISFLTHFWLDDRFPNSHCVTKVGCKDIEKLANWGKKFGLNKDWIHHYDNYPHFDLLGEIQLKILKFYGLDDHIKRFNLHNEK</sequence>
<comment type="caution">
    <text evidence="1">The sequence shown here is derived from an EMBL/GenBank/DDBJ whole genome shotgun (WGS) entry which is preliminary data.</text>
</comment>
<keyword evidence="2" id="KW-1185">Reference proteome</keyword>
<evidence type="ECO:0000313" key="2">
    <source>
        <dbReference type="Proteomes" id="UP000310334"/>
    </source>
</evidence>
<evidence type="ECO:0000313" key="1">
    <source>
        <dbReference type="EMBL" id="THF79277.1"/>
    </source>
</evidence>
<organism evidence="1 2">
    <name type="scientific">Metabacillus sediminilitoris</name>
    <dbReference type="NCBI Taxonomy" id="2567941"/>
    <lineage>
        <taxon>Bacteria</taxon>
        <taxon>Bacillati</taxon>
        <taxon>Bacillota</taxon>
        <taxon>Bacilli</taxon>
        <taxon>Bacillales</taxon>
        <taxon>Bacillaceae</taxon>
        <taxon>Metabacillus</taxon>
    </lineage>
</organism>
<reference evidence="1 2" key="1">
    <citation type="submission" date="2019-04" db="EMBL/GenBank/DDBJ databases">
        <title>Bacillus sediminilitoris sp. nov., isolated from a tidal flat sediment on the East China Sea.</title>
        <authorList>
            <person name="Wei Y."/>
            <person name="Mao H."/>
            <person name="Fang J."/>
        </authorList>
    </citation>
    <scope>NUCLEOTIDE SEQUENCE [LARGE SCALE GENOMIC DNA]</scope>
    <source>
        <strain evidence="1 2">DSL-17</strain>
    </source>
</reference>
<dbReference type="AlphaFoldDB" id="A0A4S4BVX9"/>
<proteinExistence type="predicted"/>
<dbReference type="EMBL" id="SSNT01000009">
    <property type="protein sequence ID" value="THF79277.1"/>
    <property type="molecule type" value="Genomic_DNA"/>
</dbReference>
<accession>A0A4S4BVX9</accession>
<dbReference type="OrthoDB" id="2361368at2"/>
<name>A0A4S4BVX9_9BACI</name>
<gene>
    <name evidence="1" type="ORF">E6W99_13060</name>
</gene>
<evidence type="ECO:0008006" key="3">
    <source>
        <dbReference type="Google" id="ProtNLM"/>
    </source>
</evidence>
<protein>
    <recommendedName>
        <fullName evidence="3">YneQ</fullName>
    </recommendedName>
</protein>